<sequence>MTSHTLHAIKTLIQALNPLGFPNTTQSDRHESHSSIKSIRIPKYNAKQSHESTLFSSSSSPVANLSIVHFTVHCWQRLRLRVQVDSSFSASPILASLTIPWFSSRTMVHGSVHGSAARTRRTMVLLVLALFHSWM</sequence>
<evidence type="ECO:0000313" key="2">
    <source>
        <dbReference type="Proteomes" id="UP000634136"/>
    </source>
</evidence>
<name>A0A834WTA1_9FABA</name>
<keyword evidence="2" id="KW-1185">Reference proteome</keyword>
<organism evidence="1 2">
    <name type="scientific">Senna tora</name>
    <dbReference type="NCBI Taxonomy" id="362788"/>
    <lineage>
        <taxon>Eukaryota</taxon>
        <taxon>Viridiplantae</taxon>
        <taxon>Streptophyta</taxon>
        <taxon>Embryophyta</taxon>
        <taxon>Tracheophyta</taxon>
        <taxon>Spermatophyta</taxon>
        <taxon>Magnoliopsida</taxon>
        <taxon>eudicotyledons</taxon>
        <taxon>Gunneridae</taxon>
        <taxon>Pentapetalae</taxon>
        <taxon>rosids</taxon>
        <taxon>fabids</taxon>
        <taxon>Fabales</taxon>
        <taxon>Fabaceae</taxon>
        <taxon>Caesalpinioideae</taxon>
        <taxon>Cassia clade</taxon>
        <taxon>Senna</taxon>
    </lineage>
</organism>
<dbReference type="Proteomes" id="UP000634136">
    <property type="component" value="Unassembled WGS sequence"/>
</dbReference>
<comment type="caution">
    <text evidence="1">The sequence shown here is derived from an EMBL/GenBank/DDBJ whole genome shotgun (WGS) entry which is preliminary data.</text>
</comment>
<accession>A0A834WTA1</accession>
<protein>
    <submittedName>
        <fullName evidence="1">Uncharacterized protein</fullName>
    </submittedName>
</protein>
<dbReference type="EMBL" id="JAAIUW010000005">
    <property type="protein sequence ID" value="KAF7831972.1"/>
    <property type="molecule type" value="Genomic_DNA"/>
</dbReference>
<evidence type="ECO:0000313" key="1">
    <source>
        <dbReference type="EMBL" id="KAF7831972.1"/>
    </source>
</evidence>
<gene>
    <name evidence="1" type="ORF">G2W53_014305</name>
</gene>
<reference evidence="1" key="1">
    <citation type="submission" date="2020-09" db="EMBL/GenBank/DDBJ databases">
        <title>Genome-Enabled Discovery of Anthraquinone Biosynthesis in Senna tora.</title>
        <authorList>
            <person name="Kang S.-H."/>
            <person name="Pandey R.P."/>
            <person name="Lee C.-M."/>
            <person name="Sim J.-S."/>
            <person name="Jeong J.-T."/>
            <person name="Choi B.-S."/>
            <person name="Jung M."/>
            <person name="Ginzburg D."/>
            <person name="Zhao K."/>
            <person name="Won S.Y."/>
            <person name="Oh T.-J."/>
            <person name="Yu Y."/>
            <person name="Kim N.-H."/>
            <person name="Lee O.R."/>
            <person name="Lee T.-H."/>
            <person name="Bashyal P."/>
            <person name="Kim T.-S."/>
            <person name="Lee W.-H."/>
            <person name="Kawkins C."/>
            <person name="Kim C.-K."/>
            <person name="Kim J.S."/>
            <person name="Ahn B.O."/>
            <person name="Rhee S.Y."/>
            <person name="Sohng J.K."/>
        </authorList>
    </citation>
    <scope>NUCLEOTIDE SEQUENCE</scope>
    <source>
        <tissue evidence="1">Leaf</tissue>
    </source>
</reference>
<proteinExistence type="predicted"/>
<dbReference type="AlphaFoldDB" id="A0A834WTA1"/>